<keyword evidence="3" id="KW-1185">Reference proteome</keyword>
<comment type="caution">
    <text evidence="2">The sequence shown here is derived from an EMBL/GenBank/DDBJ whole genome shotgun (WGS) entry which is preliminary data.</text>
</comment>
<accession>A0A098S0R6</accession>
<feature type="transmembrane region" description="Helical" evidence="1">
    <location>
        <begin position="12"/>
        <end position="31"/>
    </location>
</feature>
<dbReference type="EMBL" id="JPOS01000083">
    <property type="protein sequence ID" value="KGE85939.1"/>
    <property type="molecule type" value="Genomic_DNA"/>
</dbReference>
<protein>
    <submittedName>
        <fullName evidence="2">Uncharacterized protein</fullName>
    </submittedName>
</protein>
<keyword evidence="1" id="KW-0812">Transmembrane</keyword>
<reference evidence="2 3" key="1">
    <citation type="journal article" date="2014" name="Int. J. Syst. Evol. Microbiol.">
        <title>Phaeodactylibacter xiamenensis gen. nov., sp. nov., a member of the family Saprospiraceae isolated from the marine alga Phaeodactylum tricornutum.</title>
        <authorList>
            <person name="Chen Z.Jr."/>
            <person name="Lei X."/>
            <person name="Lai Q."/>
            <person name="Li Y."/>
            <person name="Zhang B."/>
            <person name="Zhang J."/>
            <person name="Zhang H."/>
            <person name="Yang L."/>
            <person name="Zheng W."/>
            <person name="Tian Y."/>
            <person name="Yu Z."/>
            <person name="Xu H.Jr."/>
            <person name="Zheng T."/>
        </authorList>
    </citation>
    <scope>NUCLEOTIDE SEQUENCE [LARGE SCALE GENOMIC DNA]</scope>
    <source>
        <strain evidence="2 3">KD52</strain>
    </source>
</reference>
<sequence>MSSGMEWIIRAYVYCTDFIINVANGTGLSYFEVNALLFILVWPVVSLGLLGYWVWLCFRYWQLEKEIHP</sequence>
<evidence type="ECO:0000256" key="1">
    <source>
        <dbReference type="SAM" id="Phobius"/>
    </source>
</evidence>
<dbReference type="STRING" id="1524460.IX84_25385"/>
<feature type="transmembrane region" description="Helical" evidence="1">
    <location>
        <begin position="37"/>
        <end position="58"/>
    </location>
</feature>
<proteinExistence type="predicted"/>
<dbReference type="AlphaFoldDB" id="A0A098S0R6"/>
<evidence type="ECO:0000313" key="3">
    <source>
        <dbReference type="Proteomes" id="UP000029736"/>
    </source>
</evidence>
<evidence type="ECO:0000313" key="2">
    <source>
        <dbReference type="EMBL" id="KGE85939.1"/>
    </source>
</evidence>
<keyword evidence="1" id="KW-0472">Membrane</keyword>
<organism evidence="2 3">
    <name type="scientific">Phaeodactylibacter xiamenensis</name>
    <dbReference type="NCBI Taxonomy" id="1524460"/>
    <lineage>
        <taxon>Bacteria</taxon>
        <taxon>Pseudomonadati</taxon>
        <taxon>Bacteroidota</taxon>
        <taxon>Saprospiria</taxon>
        <taxon>Saprospirales</taxon>
        <taxon>Haliscomenobacteraceae</taxon>
        <taxon>Phaeodactylibacter</taxon>
    </lineage>
</organism>
<keyword evidence="1" id="KW-1133">Transmembrane helix</keyword>
<dbReference type="Proteomes" id="UP000029736">
    <property type="component" value="Unassembled WGS sequence"/>
</dbReference>
<name>A0A098S0R6_9BACT</name>
<gene>
    <name evidence="2" type="ORF">IX84_25385</name>
</gene>